<accession>A0ABZ2WEL4</accession>
<dbReference type="InterPro" id="IPR052714">
    <property type="entry name" value="MFS_Exporter"/>
</dbReference>
<keyword evidence="9" id="KW-1185">Reference proteome</keyword>
<dbReference type="Pfam" id="PF07690">
    <property type="entry name" value="MFS_1"/>
    <property type="match status" value="1"/>
</dbReference>
<feature type="transmembrane region" description="Helical" evidence="6">
    <location>
        <begin position="334"/>
        <end position="353"/>
    </location>
</feature>
<feature type="transmembrane region" description="Helical" evidence="6">
    <location>
        <begin position="246"/>
        <end position="263"/>
    </location>
</feature>
<name>A0ABZ2WEL4_9STAP</name>
<evidence type="ECO:0000259" key="7">
    <source>
        <dbReference type="PROSITE" id="PS50850"/>
    </source>
</evidence>
<evidence type="ECO:0000256" key="6">
    <source>
        <dbReference type="SAM" id="Phobius"/>
    </source>
</evidence>
<feature type="transmembrane region" description="Helical" evidence="6">
    <location>
        <begin position="12"/>
        <end position="38"/>
    </location>
</feature>
<dbReference type="InterPro" id="IPR020846">
    <property type="entry name" value="MFS_dom"/>
</dbReference>
<dbReference type="RefSeq" id="WP_069824655.1">
    <property type="nucleotide sequence ID" value="NZ_CP133006.1"/>
</dbReference>
<organism evidence="8 9">
    <name type="scientific">Staphylococcus casei</name>
    <dbReference type="NCBI Taxonomy" id="201828"/>
    <lineage>
        <taxon>Bacteria</taxon>
        <taxon>Bacillati</taxon>
        <taxon>Bacillota</taxon>
        <taxon>Bacilli</taxon>
        <taxon>Bacillales</taxon>
        <taxon>Staphylococcaceae</taxon>
        <taxon>Staphylococcus</taxon>
    </lineage>
</organism>
<evidence type="ECO:0000313" key="8">
    <source>
        <dbReference type="EMBL" id="WZG10481.1"/>
    </source>
</evidence>
<dbReference type="Gene3D" id="1.20.1250.20">
    <property type="entry name" value="MFS general substrate transporter like domains"/>
    <property type="match status" value="1"/>
</dbReference>
<keyword evidence="5 6" id="KW-0472">Membrane</keyword>
<proteinExistence type="predicted"/>
<feature type="transmembrane region" description="Helical" evidence="6">
    <location>
        <begin position="78"/>
        <end position="94"/>
    </location>
</feature>
<feature type="transmembrane region" description="Helical" evidence="6">
    <location>
        <begin position="50"/>
        <end position="71"/>
    </location>
</feature>
<dbReference type="Proteomes" id="UP001468345">
    <property type="component" value="Chromosome"/>
</dbReference>
<feature type="transmembrane region" description="Helical" evidence="6">
    <location>
        <begin position="297"/>
        <end position="314"/>
    </location>
</feature>
<dbReference type="EMBL" id="CP133006">
    <property type="protein sequence ID" value="WZG10481.1"/>
    <property type="molecule type" value="Genomic_DNA"/>
</dbReference>
<feature type="transmembrane region" description="Helical" evidence="6">
    <location>
        <begin position="212"/>
        <end position="234"/>
    </location>
</feature>
<feature type="domain" description="Major facilitator superfamily (MFS) profile" evidence="7">
    <location>
        <begin position="1"/>
        <end position="387"/>
    </location>
</feature>
<sequence length="397" mass="43679">MSSSVSKLWTWQFSLTILITIGFYLCLQMLTGGFSIFVTKISHNPTMGGVMTTAFMFAAIVTRPMIGMLLYKINIKKLLCISLVFVFICIVASYDQEAISLLIAIRILEGVGFGVTTTLLATLATNLIPLERMGEGIGYFGMATSLGTTLGPMIAISILHTFSFQYLLIITMFLILFSIVVTLFIKYEKSEPVDVYINQNKSIIDSIFDKKALLPSFLVMLFYCTYSGIVNFINGLGSEAHLDSKVSFFFLILAVVIILIRPISGKVYDQLGHQYLIYPASICSMIGLVLISFTHGLVVFFIAAIFYGIAYSIMQPTFQAWAINRVSTEKKGTANAMVLSAMDLGMALGAPVLGGVANLTGYRGMYNLSALLIVLLVMVYISSHVKHNKNQRDTSVN</sequence>
<keyword evidence="4 6" id="KW-1133">Transmembrane helix</keyword>
<dbReference type="PROSITE" id="PS50850">
    <property type="entry name" value="MFS"/>
    <property type="match status" value="1"/>
</dbReference>
<dbReference type="PANTHER" id="PTHR23531">
    <property type="entry name" value="QUINOLENE RESISTANCE PROTEIN NORA"/>
    <property type="match status" value="1"/>
</dbReference>
<evidence type="ECO:0000256" key="1">
    <source>
        <dbReference type="ARBA" id="ARBA00004651"/>
    </source>
</evidence>
<reference evidence="8 9" key="1">
    <citation type="journal article" date="2024" name="ISME J.">
        <title>Staphylococcus epidermidis bacteriocin A37 kills natural competitors with a unique mechanism of action.</title>
        <authorList>
            <person name="Puls J.S."/>
            <person name="Winnerling B."/>
            <person name="Power J.J."/>
            <person name="Kruger A.M."/>
            <person name="Brajtenbach D."/>
            <person name="Johnson M."/>
            <person name="Bilici K."/>
            <person name="Camus L."/>
            <person name="Fliesswasser T."/>
            <person name="Schneider T."/>
            <person name="Sahl H.G."/>
            <person name="Ghosal D."/>
            <person name="Kubitscheck U."/>
            <person name="Heilbronner S."/>
            <person name="Grein F."/>
        </authorList>
    </citation>
    <scope>NUCLEOTIDE SEQUENCE [LARGE SCALE GENOMIC DNA]</scope>
    <source>
        <strain evidence="8 9">SCK7</strain>
    </source>
</reference>
<feature type="transmembrane region" description="Helical" evidence="6">
    <location>
        <begin position="365"/>
        <end position="382"/>
    </location>
</feature>
<evidence type="ECO:0000313" key="9">
    <source>
        <dbReference type="Proteomes" id="UP001468345"/>
    </source>
</evidence>
<keyword evidence="2" id="KW-0813">Transport</keyword>
<dbReference type="CDD" id="cd17489">
    <property type="entry name" value="MFS_YfcJ_like"/>
    <property type="match status" value="1"/>
</dbReference>
<evidence type="ECO:0000256" key="2">
    <source>
        <dbReference type="ARBA" id="ARBA00022448"/>
    </source>
</evidence>
<keyword evidence="3 6" id="KW-0812">Transmembrane</keyword>
<feature type="transmembrane region" description="Helical" evidence="6">
    <location>
        <begin position="164"/>
        <end position="185"/>
    </location>
</feature>
<feature type="transmembrane region" description="Helical" evidence="6">
    <location>
        <begin position="136"/>
        <end position="158"/>
    </location>
</feature>
<protein>
    <submittedName>
        <fullName evidence="8">MFS transporter</fullName>
    </submittedName>
</protein>
<dbReference type="SUPFAM" id="SSF103473">
    <property type="entry name" value="MFS general substrate transporter"/>
    <property type="match status" value="1"/>
</dbReference>
<comment type="subcellular location">
    <subcellularLocation>
        <location evidence="1">Cell membrane</location>
        <topology evidence="1">Multi-pass membrane protein</topology>
    </subcellularLocation>
</comment>
<dbReference type="InterPro" id="IPR011701">
    <property type="entry name" value="MFS"/>
</dbReference>
<dbReference type="PANTHER" id="PTHR23531:SF1">
    <property type="entry name" value="QUINOLENE RESISTANCE PROTEIN NORA"/>
    <property type="match status" value="1"/>
</dbReference>
<feature type="transmembrane region" description="Helical" evidence="6">
    <location>
        <begin position="100"/>
        <end position="124"/>
    </location>
</feature>
<evidence type="ECO:0000256" key="4">
    <source>
        <dbReference type="ARBA" id="ARBA00022989"/>
    </source>
</evidence>
<dbReference type="InterPro" id="IPR036259">
    <property type="entry name" value="MFS_trans_sf"/>
</dbReference>
<gene>
    <name evidence="8" type="ORF">SHJJP9002_002502</name>
</gene>
<evidence type="ECO:0000256" key="3">
    <source>
        <dbReference type="ARBA" id="ARBA00022692"/>
    </source>
</evidence>
<evidence type="ECO:0000256" key="5">
    <source>
        <dbReference type="ARBA" id="ARBA00023136"/>
    </source>
</evidence>